<organism evidence="1 2">
    <name type="scientific">Roridomyces roridus</name>
    <dbReference type="NCBI Taxonomy" id="1738132"/>
    <lineage>
        <taxon>Eukaryota</taxon>
        <taxon>Fungi</taxon>
        <taxon>Dikarya</taxon>
        <taxon>Basidiomycota</taxon>
        <taxon>Agaricomycotina</taxon>
        <taxon>Agaricomycetes</taxon>
        <taxon>Agaricomycetidae</taxon>
        <taxon>Agaricales</taxon>
        <taxon>Marasmiineae</taxon>
        <taxon>Mycenaceae</taxon>
        <taxon>Roridomyces</taxon>
    </lineage>
</organism>
<gene>
    <name evidence="1" type="ORF">FB45DRAFT_809140</name>
</gene>
<dbReference type="AlphaFoldDB" id="A0AAD7F9J1"/>
<name>A0AAD7F9J1_9AGAR</name>
<feature type="non-terminal residue" evidence="1">
    <location>
        <position position="162"/>
    </location>
</feature>
<accession>A0AAD7F9J1</accession>
<evidence type="ECO:0000313" key="1">
    <source>
        <dbReference type="EMBL" id="KAJ7605419.1"/>
    </source>
</evidence>
<evidence type="ECO:0000313" key="2">
    <source>
        <dbReference type="Proteomes" id="UP001221142"/>
    </source>
</evidence>
<dbReference type="EMBL" id="JARKIF010000076">
    <property type="protein sequence ID" value="KAJ7605419.1"/>
    <property type="molecule type" value="Genomic_DNA"/>
</dbReference>
<protein>
    <recommendedName>
        <fullName evidence="3">F-box domain-containing protein</fullName>
    </recommendedName>
</protein>
<sequence>MSAQAIEAQIDQISLEIERRTEVFMAEMSKLESSKRLLQRQLNAVRDPIARLPLEISSEIFLLCLPLRPEFPSGHPRPHAHIAPLLLLNVCHTWTNIALSTPALWASISIGFPHPTGFECLLEGWLRRSGCHPLQISLRGACTSRVTSAILEHSAQLQSLRL</sequence>
<dbReference type="Proteomes" id="UP001221142">
    <property type="component" value="Unassembled WGS sequence"/>
</dbReference>
<reference evidence="1" key="1">
    <citation type="submission" date="2023-03" db="EMBL/GenBank/DDBJ databases">
        <title>Massive genome expansion in bonnet fungi (Mycena s.s.) driven by repeated elements and novel gene families across ecological guilds.</title>
        <authorList>
            <consortium name="Lawrence Berkeley National Laboratory"/>
            <person name="Harder C.B."/>
            <person name="Miyauchi S."/>
            <person name="Viragh M."/>
            <person name="Kuo A."/>
            <person name="Thoen E."/>
            <person name="Andreopoulos B."/>
            <person name="Lu D."/>
            <person name="Skrede I."/>
            <person name="Drula E."/>
            <person name="Henrissat B."/>
            <person name="Morin E."/>
            <person name="Kohler A."/>
            <person name="Barry K."/>
            <person name="LaButti K."/>
            <person name="Morin E."/>
            <person name="Salamov A."/>
            <person name="Lipzen A."/>
            <person name="Mereny Z."/>
            <person name="Hegedus B."/>
            <person name="Baldrian P."/>
            <person name="Stursova M."/>
            <person name="Weitz H."/>
            <person name="Taylor A."/>
            <person name="Grigoriev I.V."/>
            <person name="Nagy L.G."/>
            <person name="Martin F."/>
            <person name="Kauserud H."/>
        </authorList>
    </citation>
    <scope>NUCLEOTIDE SEQUENCE</scope>
    <source>
        <strain evidence="1">9284</strain>
    </source>
</reference>
<keyword evidence="2" id="KW-1185">Reference proteome</keyword>
<proteinExistence type="predicted"/>
<comment type="caution">
    <text evidence="1">The sequence shown here is derived from an EMBL/GenBank/DDBJ whole genome shotgun (WGS) entry which is preliminary data.</text>
</comment>
<evidence type="ECO:0008006" key="3">
    <source>
        <dbReference type="Google" id="ProtNLM"/>
    </source>
</evidence>